<evidence type="ECO:0000256" key="1">
    <source>
        <dbReference type="ARBA" id="ARBA00005290"/>
    </source>
</evidence>
<dbReference type="OMA" id="LYTHMTV"/>
<dbReference type="InParanoid" id="A0A0D2VRX6"/>
<keyword evidence="4 6" id="KW-0378">Hydrolase</keyword>
<proteinExistence type="inferred from homology"/>
<accession>A0A0D2VRX6</accession>
<keyword evidence="5 6" id="KW-0342">GTP-binding</keyword>
<sequence length="274" mass="30969">MRLFGQLVVGPAGAGKSSYCAEIVQHCQTIGRSVFVVNLDPAAEHFDYPVALDVRDLINLTDVIEGGAYGPNGGLVFCMEYLLENISWLHDQISNQFVEDDYILFDCPGQIELYTHLNIMRRIVDEFQQMDMRMCGVYLLDSQFIEDMPKFFAGVLSAMSVMVQLEIPHVNVLTKVDKLGRAAKSAEFERFLDFNASDLMGDTRTYNPKLQHLNRALATVIDEHSLVQFVPLNVRDKSSIARVMFIIDNSIQYGEDLDIDPRFVRKEVDAACDV</sequence>
<dbReference type="InterPro" id="IPR027417">
    <property type="entry name" value="P-loop_NTPase"/>
</dbReference>
<dbReference type="eggNOG" id="KOG1534">
    <property type="taxonomic scope" value="Eukaryota"/>
</dbReference>
<dbReference type="PANTHER" id="PTHR21231:SF7">
    <property type="entry name" value="GPN-LOOP GTPASE 3"/>
    <property type="match status" value="1"/>
</dbReference>
<dbReference type="InterPro" id="IPR030228">
    <property type="entry name" value="Gpn3"/>
</dbReference>
<dbReference type="Pfam" id="PF03029">
    <property type="entry name" value="ATP_bind_1"/>
    <property type="match status" value="1"/>
</dbReference>
<dbReference type="EMBL" id="KE346365">
    <property type="protein sequence ID" value="KJE93712.1"/>
    <property type="molecule type" value="Genomic_DNA"/>
</dbReference>
<comment type="similarity">
    <text evidence="1 6">Belongs to the GPN-loop GTPase family.</text>
</comment>
<dbReference type="GO" id="GO:0003924">
    <property type="term" value="F:GTPase activity"/>
    <property type="evidence" value="ECO:0007669"/>
    <property type="project" value="TreeGrafter"/>
</dbReference>
<organism evidence="7 8">
    <name type="scientific">Capsaspora owczarzaki (strain ATCC 30864)</name>
    <dbReference type="NCBI Taxonomy" id="595528"/>
    <lineage>
        <taxon>Eukaryota</taxon>
        <taxon>Filasterea</taxon>
        <taxon>Capsaspora</taxon>
    </lineage>
</organism>
<evidence type="ECO:0000256" key="2">
    <source>
        <dbReference type="ARBA" id="ARBA00014587"/>
    </source>
</evidence>
<reference evidence="8" key="1">
    <citation type="submission" date="2011-02" db="EMBL/GenBank/DDBJ databases">
        <title>The Genome Sequence of Capsaspora owczarzaki ATCC 30864.</title>
        <authorList>
            <person name="Russ C."/>
            <person name="Cuomo C."/>
            <person name="Burger G."/>
            <person name="Gray M.W."/>
            <person name="Holland P.W.H."/>
            <person name="King N."/>
            <person name="Lang F.B.F."/>
            <person name="Roger A.J."/>
            <person name="Ruiz-Trillo I."/>
            <person name="Young S.K."/>
            <person name="Zeng Q."/>
            <person name="Gargeya S."/>
            <person name="Alvarado L."/>
            <person name="Berlin A."/>
            <person name="Chapman S.B."/>
            <person name="Chen Z."/>
            <person name="Freedman E."/>
            <person name="Gellesch M."/>
            <person name="Goldberg J."/>
            <person name="Griggs A."/>
            <person name="Gujja S."/>
            <person name="Heilman E."/>
            <person name="Heiman D."/>
            <person name="Howarth C."/>
            <person name="Mehta T."/>
            <person name="Neiman D."/>
            <person name="Pearson M."/>
            <person name="Roberts A."/>
            <person name="Saif S."/>
            <person name="Shea T."/>
            <person name="Shenoy N."/>
            <person name="Sisk P."/>
            <person name="Stolte C."/>
            <person name="Sykes S."/>
            <person name="White J."/>
            <person name="Yandava C."/>
            <person name="Haas B."/>
            <person name="Nusbaum C."/>
            <person name="Birren B."/>
        </authorList>
    </citation>
    <scope>NUCLEOTIDE SEQUENCE</scope>
    <source>
        <strain evidence="8">ATCC 30864</strain>
    </source>
</reference>
<keyword evidence="8" id="KW-1185">Reference proteome</keyword>
<evidence type="ECO:0000256" key="4">
    <source>
        <dbReference type="ARBA" id="ARBA00022801"/>
    </source>
</evidence>
<evidence type="ECO:0000313" key="8">
    <source>
        <dbReference type="Proteomes" id="UP000008743"/>
    </source>
</evidence>
<dbReference type="OrthoDB" id="5839at2759"/>
<dbReference type="GO" id="GO:0005525">
    <property type="term" value="F:GTP binding"/>
    <property type="evidence" value="ECO:0007669"/>
    <property type="project" value="UniProtKB-KW"/>
</dbReference>
<dbReference type="FunCoup" id="A0A0D2VRX6">
    <property type="interactions" value="620"/>
</dbReference>
<dbReference type="Gene3D" id="3.40.50.300">
    <property type="entry name" value="P-loop containing nucleotide triphosphate hydrolases"/>
    <property type="match status" value="1"/>
</dbReference>
<evidence type="ECO:0000313" key="7">
    <source>
        <dbReference type="EMBL" id="KJE93712.1"/>
    </source>
</evidence>
<evidence type="ECO:0000256" key="6">
    <source>
        <dbReference type="RuleBase" id="RU365059"/>
    </source>
</evidence>
<dbReference type="AlphaFoldDB" id="A0A0D2VRX6"/>
<evidence type="ECO:0000256" key="5">
    <source>
        <dbReference type="ARBA" id="ARBA00023134"/>
    </source>
</evidence>
<dbReference type="PANTHER" id="PTHR21231">
    <property type="entry name" value="XPA-BINDING PROTEIN 1-RELATED"/>
    <property type="match status" value="1"/>
</dbReference>
<dbReference type="FunFam" id="3.40.50.300:FF:000552">
    <property type="entry name" value="GPN-loop GTPase 3"/>
    <property type="match status" value="1"/>
</dbReference>
<comment type="subunit">
    <text evidence="6">Binds to RNA polymerase II (RNAPII).</text>
</comment>
<keyword evidence="3 6" id="KW-0547">Nucleotide-binding</keyword>
<comment type="function">
    <text evidence="6">Small GTPase required for proper nuclear import of RNA polymerase II and III (RNAPII and RNAPIII). May act at an RNAP assembly step prior to nuclear import.</text>
</comment>
<protein>
    <recommendedName>
        <fullName evidence="2 6">GPN-loop GTPase 3</fullName>
    </recommendedName>
</protein>
<dbReference type="STRING" id="595528.A0A0D2VRX6"/>
<dbReference type="SUPFAM" id="SSF52540">
    <property type="entry name" value="P-loop containing nucleoside triphosphate hydrolases"/>
    <property type="match status" value="1"/>
</dbReference>
<gene>
    <name evidence="7" type="ORF">CAOG_004465</name>
</gene>
<dbReference type="Proteomes" id="UP000008743">
    <property type="component" value="Unassembled WGS sequence"/>
</dbReference>
<evidence type="ECO:0000256" key="3">
    <source>
        <dbReference type="ARBA" id="ARBA00022741"/>
    </source>
</evidence>
<dbReference type="CDD" id="cd17872">
    <property type="entry name" value="GPN3"/>
    <property type="match status" value="1"/>
</dbReference>
<dbReference type="InterPro" id="IPR004130">
    <property type="entry name" value="Gpn"/>
</dbReference>
<name>A0A0D2VRX6_CAPO3</name>
<dbReference type="PhylomeDB" id="A0A0D2VRX6"/>